<dbReference type="GO" id="GO:0003676">
    <property type="term" value="F:nucleic acid binding"/>
    <property type="evidence" value="ECO:0007669"/>
    <property type="project" value="InterPro"/>
</dbReference>
<dbReference type="PIRSF" id="PIRSF005496">
    <property type="entry name" value="ATP_hel_hrpB"/>
    <property type="match status" value="1"/>
</dbReference>
<dbReference type="GO" id="GO:0005524">
    <property type="term" value="F:ATP binding"/>
    <property type="evidence" value="ECO:0007669"/>
    <property type="project" value="UniProtKB-KW"/>
</dbReference>
<dbReference type="Gene3D" id="1.20.120.1080">
    <property type="match status" value="1"/>
</dbReference>
<dbReference type="InterPro" id="IPR001650">
    <property type="entry name" value="Helicase_C-like"/>
</dbReference>
<keyword evidence="5" id="KW-0067">ATP-binding</keyword>
<gene>
    <name evidence="8" type="primary">hrpB</name>
    <name evidence="8" type="ORF">GRI38_02680</name>
</gene>
<dbReference type="Proteomes" id="UP000433104">
    <property type="component" value="Unassembled WGS sequence"/>
</dbReference>
<organism evidence="8 9">
    <name type="scientific">Parapontixanthobacter aurantiacus</name>
    <dbReference type="NCBI Taxonomy" id="1463599"/>
    <lineage>
        <taxon>Bacteria</taxon>
        <taxon>Pseudomonadati</taxon>
        <taxon>Pseudomonadota</taxon>
        <taxon>Alphaproteobacteria</taxon>
        <taxon>Sphingomonadales</taxon>
        <taxon>Erythrobacteraceae</taxon>
        <taxon>Parapontixanthobacter</taxon>
    </lineage>
</organism>
<proteinExistence type="predicted"/>
<dbReference type="InterPro" id="IPR011545">
    <property type="entry name" value="DEAD/DEAH_box_helicase_dom"/>
</dbReference>
<keyword evidence="3" id="KW-0378">Hydrolase</keyword>
<evidence type="ECO:0000256" key="2">
    <source>
        <dbReference type="ARBA" id="ARBA00022741"/>
    </source>
</evidence>
<dbReference type="PANTHER" id="PTHR43519">
    <property type="entry name" value="ATP-DEPENDENT RNA HELICASE HRPB"/>
    <property type="match status" value="1"/>
</dbReference>
<dbReference type="NCBIfam" id="TIGR01970">
    <property type="entry name" value="DEAH_box_HrpB"/>
    <property type="match status" value="1"/>
</dbReference>
<dbReference type="PROSITE" id="PS00690">
    <property type="entry name" value="DEAH_ATP_HELICASE"/>
    <property type="match status" value="1"/>
</dbReference>
<dbReference type="Pfam" id="PF00271">
    <property type="entry name" value="Helicase_C"/>
    <property type="match status" value="1"/>
</dbReference>
<dbReference type="PROSITE" id="PS51194">
    <property type="entry name" value="HELICASE_CTER"/>
    <property type="match status" value="1"/>
</dbReference>
<dbReference type="InterPro" id="IPR027417">
    <property type="entry name" value="P-loop_NTPase"/>
</dbReference>
<dbReference type="InterPro" id="IPR002464">
    <property type="entry name" value="DNA/RNA_helicase_DEAH_CS"/>
</dbReference>
<protein>
    <recommendedName>
        <fullName evidence="1">RNA helicase</fullName>
        <ecNumber evidence="1">3.6.4.13</ecNumber>
    </recommendedName>
</protein>
<dbReference type="InterPro" id="IPR048333">
    <property type="entry name" value="HA2_WH"/>
</dbReference>
<evidence type="ECO:0000259" key="6">
    <source>
        <dbReference type="PROSITE" id="PS51192"/>
    </source>
</evidence>
<dbReference type="OrthoDB" id="9805617at2"/>
<evidence type="ECO:0000313" key="9">
    <source>
        <dbReference type="Proteomes" id="UP000433104"/>
    </source>
</evidence>
<dbReference type="SMART" id="SM00847">
    <property type="entry name" value="HA2"/>
    <property type="match status" value="1"/>
</dbReference>
<dbReference type="InterPro" id="IPR007502">
    <property type="entry name" value="Helicase-assoc_dom"/>
</dbReference>
<dbReference type="InterPro" id="IPR010225">
    <property type="entry name" value="HrpB"/>
</dbReference>
<dbReference type="GO" id="GO:0003724">
    <property type="term" value="F:RNA helicase activity"/>
    <property type="evidence" value="ECO:0007669"/>
    <property type="project" value="UniProtKB-EC"/>
</dbReference>
<accession>A0A844ZD47</accession>
<dbReference type="SMART" id="SM00490">
    <property type="entry name" value="HELICc"/>
    <property type="match status" value="1"/>
</dbReference>
<dbReference type="Pfam" id="PF00270">
    <property type="entry name" value="DEAD"/>
    <property type="match status" value="1"/>
</dbReference>
<dbReference type="InterPro" id="IPR013689">
    <property type="entry name" value="RNA_helicase_ATP-dep_HrpB_C"/>
</dbReference>
<reference evidence="8 9" key="1">
    <citation type="submission" date="2019-12" db="EMBL/GenBank/DDBJ databases">
        <title>Genomic-based taxomic classification of the family Erythrobacteraceae.</title>
        <authorList>
            <person name="Xu L."/>
        </authorList>
    </citation>
    <scope>NUCLEOTIDE SEQUENCE [LARGE SCALE GENOMIC DNA]</scope>
    <source>
        <strain evidence="8 9">MCCC 1A09962</strain>
    </source>
</reference>
<dbReference type="Pfam" id="PF04408">
    <property type="entry name" value="WHD_HA2"/>
    <property type="match status" value="1"/>
</dbReference>
<dbReference type="Pfam" id="PF08482">
    <property type="entry name" value="HrpB_C"/>
    <property type="match status" value="1"/>
</dbReference>
<keyword evidence="9" id="KW-1185">Reference proteome</keyword>
<sequence length="860" mass="93148">MHCRSSPTARRAWHCPKPRCSPSRAAIDSRRAIAGRAALSTICARDANAALIVSDLPIHAVLPDLLAALREDTGAVLVAPPGAGKTTAVAPALIGEDWCAGQVIMTSPRRLAARAAAERMAELLGEPVGRTVGYTTRLDTKQSAATRILVVTEAILVNRIVADPELPGVSAILFDEAHERHLDGDLGLALALESRAVLNEKLRLLVMSATIDGARFARLLGGNARVIESEGKAHPLEVRWLGTRAEVSLEDAMSDAVLTALRETEGDLLAFLPGVREIERVRERLEARLGGVPVLPLHGQVEPAAQRAALRRDTEGRRIVLATSIAETSLTLDGVSVVVDSGLARQPEFDRAAGRTHLVTVAASQAATAQRAGRAARQGPGVAYRLWNEASHAGRPAFSAPEVETADLAPLVLTLAEWGTSDPQELEWLDPLPEASLAAARSRLVQLGALDGDGRITDRGRSIAALPLDPVSAAAILSAARHGAVQQAARMMLLLQERGLGGRSEDLAQRLSRWNGDRSNRATASRRLADGWAAKAEKLVTERSDGPHDPAIHLALAAPDNIAKARGGEQWLSAGGRGFRLDPASCLARAQWLVIGDAQGKAKDARITAALALDERDIEEHCAHLIERRSMFRWNEDAGRVEARREKRLGGILLSSAPEPDPDPEELREFLMQRALEHLDDLLPQDLLARARFLGIEAFSPDALRESAPLWLTPLLDGRRDLFVERDRLVASLTGLLDWESSQRLEKGAPRHFTSPAGTTHAIDYTGDDAPSVELRVQAMFGCDRQPLIGRTPLLLKLTSPAGRPIQSTRDLPGFWRGSWAEVAKDMKGRYPKHRWPDRPWEELPSLKTKNAFARSAKSD</sequence>
<dbReference type="CDD" id="cd18791">
    <property type="entry name" value="SF2_C_RHA"/>
    <property type="match status" value="1"/>
</dbReference>
<dbReference type="PANTHER" id="PTHR43519:SF1">
    <property type="entry name" value="ATP-DEPENDENT RNA HELICASE HRPB"/>
    <property type="match status" value="1"/>
</dbReference>
<evidence type="ECO:0000256" key="3">
    <source>
        <dbReference type="ARBA" id="ARBA00022801"/>
    </source>
</evidence>
<comment type="caution">
    <text evidence="8">The sequence shown here is derived from an EMBL/GenBank/DDBJ whole genome shotgun (WGS) entry which is preliminary data.</text>
</comment>
<keyword evidence="2" id="KW-0547">Nucleotide-binding</keyword>
<evidence type="ECO:0000256" key="1">
    <source>
        <dbReference type="ARBA" id="ARBA00012552"/>
    </source>
</evidence>
<dbReference type="AlphaFoldDB" id="A0A844ZD47"/>
<dbReference type="Gene3D" id="3.40.50.300">
    <property type="entry name" value="P-loop containing nucleotide triphosphate hydrolases"/>
    <property type="match status" value="2"/>
</dbReference>
<feature type="domain" description="Helicase ATP-binding" evidence="6">
    <location>
        <begin position="66"/>
        <end position="229"/>
    </location>
</feature>
<dbReference type="SMART" id="SM00487">
    <property type="entry name" value="DEXDc"/>
    <property type="match status" value="1"/>
</dbReference>
<dbReference type="EC" id="3.6.4.13" evidence="1"/>
<feature type="domain" description="Helicase C-terminal" evidence="7">
    <location>
        <begin position="253"/>
        <end position="419"/>
    </location>
</feature>
<dbReference type="EMBL" id="WTYW01000001">
    <property type="protein sequence ID" value="MXO84937.1"/>
    <property type="molecule type" value="Genomic_DNA"/>
</dbReference>
<name>A0A844ZD47_9SPHN</name>
<keyword evidence="4 8" id="KW-0347">Helicase</keyword>
<dbReference type="InterPro" id="IPR014001">
    <property type="entry name" value="Helicase_ATP-bd"/>
</dbReference>
<evidence type="ECO:0000259" key="7">
    <source>
        <dbReference type="PROSITE" id="PS51194"/>
    </source>
</evidence>
<dbReference type="GO" id="GO:0016787">
    <property type="term" value="F:hydrolase activity"/>
    <property type="evidence" value="ECO:0007669"/>
    <property type="project" value="UniProtKB-KW"/>
</dbReference>
<dbReference type="PROSITE" id="PS51192">
    <property type="entry name" value="HELICASE_ATP_BIND_1"/>
    <property type="match status" value="1"/>
</dbReference>
<evidence type="ECO:0000313" key="8">
    <source>
        <dbReference type="EMBL" id="MXO84937.1"/>
    </source>
</evidence>
<dbReference type="SUPFAM" id="SSF52540">
    <property type="entry name" value="P-loop containing nucleoside triphosphate hydrolases"/>
    <property type="match status" value="1"/>
</dbReference>
<evidence type="ECO:0000256" key="5">
    <source>
        <dbReference type="ARBA" id="ARBA00022840"/>
    </source>
</evidence>
<evidence type="ECO:0000256" key="4">
    <source>
        <dbReference type="ARBA" id="ARBA00022806"/>
    </source>
</evidence>